<dbReference type="eggNOG" id="COG0629">
    <property type="taxonomic scope" value="Bacteria"/>
</dbReference>
<dbReference type="AlphaFoldDB" id="A0A011R9E4"/>
<name>A0A011R9E4_ACCRE</name>
<dbReference type="PROSITE" id="PS50935">
    <property type="entry name" value="SSB"/>
    <property type="match status" value="1"/>
</dbReference>
<dbReference type="Gene3D" id="2.40.50.140">
    <property type="entry name" value="Nucleic acid-binding proteins"/>
    <property type="match status" value="1"/>
</dbReference>
<dbReference type="InterPro" id="IPR012340">
    <property type="entry name" value="NA-bd_OB-fold"/>
</dbReference>
<dbReference type="CDD" id="cd04496">
    <property type="entry name" value="SSB_OBF"/>
    <property type="match status" value="1"/>
</dbReference>
<evidence type="ECO:0000256" key="2">
    <source>
        <dbReference type="HAMAP-Rule" id="MF_00984"/>
    </source>
</evidence>
<dbReference type="PANTHER" id="PTHR10302:SF27">
    <property type="entry name" value="SINGLE-STRANDED DNA-BINDING PROTEIN"/>
    <property type="match status" value="1"/>
</dbReference>
<feature type="compositionally biased region" description="Polar residues" evidence="4">
    <location>
        <begin position="129"/>
        <end position="139"/>
    </location>
</feature>
<sequence>MPSLNKVTLIGHLGADPEVRYTQNREAIATIRIATTEISKDKSSGERKETTEWHRVIFFNRTAEVVGEYLRKGSPIYVEGRIQTRKWQDSAGQDRYMVEIIASEMQMLGARPSAKDAKASGSVPRRADTVSSDQASSSVGDEAPAMEPF</sequence>
<dbReference type="HAMAP" id="MF_00984">
    <property type="entry name" value="SSB"/>
    <property type="match status" value="1"/>
</dbReference>
<evidence type="ECO:0000256" key="1">
    <source>
        <dbReference type="ARBA" id="ARBA00023125"/>
    </source>
</evidence>
<organism evidence="5 6">
    <name type="scientific">Accumulibacter regalis</name>
    <dbReference type="NCBI Taxonomy" id="522306"/>
    <lineage>
        <taxon>Bacteria</taxon>
        <taxon>Pseudomonadati</taxon>
        <taxon>Pseudomonadota</taxon>
        <taxon>Betaproteobacteria</taxon>
        <taxon>Candidatus Accumulibacter</taxon>
    </lineage>
</organism>
<dbReference type="Proteomes" id="UP000022141">
    <property type="component" value="Unassembled WGS sequence"/>
</dbReference>
<evidence type="ECO:0000313" key="6">
    <source>
        <dbReference type="Proteomes" id="UP000022141"/>
    </source>
</evidence>
<protein>
    <recommendedName>
        <fullName evidence="2 3">Single-stranded DNA-binding protein</fullName>
        <shortName evidence="2">SSB</shortName>
    </recommendedName>
</protein>
<gene>
    <name evidence="5" type="primary">ssb_1</name>
    <name evidence="5" type="ORF">AW11_02380</name>
</gene>
<dbReference type="NCBIfam" id="TIGR00621">
    <property type="entry name" value="ssb"/>
    <property type="match status" value="1"/>
</dbReference>
<keyword evidence="1 2" id="KW-0238">DNA-binding</keyword>
<dbReference type="STRING" id="1454004.AW11_02380"/>
<dbReference type="SUPFAM" id="SSF50249">
    <property type="entry name" value="Nucleic acid-binding proteins"/>
    <property type="match status" value="1"/>
</dbReference>
<dbReference type="PATRIC" id="fig|1454004.3.peg.2458"/>
<comment type="caution">
    <text evidence="5">The sequence shown here is derived from an EMBL/GenBank/DDBJ whole genome shotgun (WGS) entry which is preliminary data.</text>
</comment>
<dbReference type="InterPro" id="IPR011344">
    <property type="entry name" value="ssDNA-bd"/>
</dbReference>
<evidence type="ECO:0000313" key="5">
    <source>
        <dbReference type="EMBL" id="EXI87784.1"/>
    </source>
</evidence>
<dbReference type="PIRSF" id="PIRSF002070">
    <property type="entry name" value="SSB"/>
    <property type="match status" value="1"/>
</dbReference>
<dbReference type="GO" id="GO:0006260">
    <property type="term" value="P:DNA replication"/>
    <property type="evidence" value="ECO:0007669"/>
    <property type="project" value="InterPro"/>
</dbReference>
<keyword evidence="6" id="KW-1185">Reference proteome</keyword>
<dbReference type="Pfam" id="PF00436">
    <property type="entry name" value="SSB"/>
    <property type="match status" value="1"/>
</dbReference>
<feature type="region of interest" description="Disordered" evidence="4">
    <location>
        <begin position="110"/>
        <end position="149"/>
    </location>
</feature>
<dbReference type="GO" id="GO:0009295">
    <property type="term" value="C:nucleoid"/>
    <property type="evidence" value="ECO:0007669"/>
    <property type="project" value="TreeGrafter"/>
</dbReference>
<dbReference type="GO" id="GO:0003697">
    <property type="term" value="F:single-stranded DNA binding"/>
    <property type="evidence" value="ECO:0007669"/>
    <property type="project" value="UniProtKB-UniRule"/>
</dbReference>
<evidence type="ECO:0000256" key="4">
    <source>
        <dbReference type="SAM" id="MobiDB-lite"/>
    </source>
</evidence>
<comment type="caution">
    <text evidence="2">Lacks conserved residue(s) required for the propagation of feature annotation.</text>
</comment>
<dbReference type="PANTHER" id="PTHR10302">
    <property type="entry name" value="SINGLE-STRANDED DNA-BINDING PROTEIN"/>
    <property type="match status" value="1"/>
</dbReference>
<accession>A0A011R9E4</accession>
<dbReference type="InterPro" id="IPR000424">
    <property type="entry name" value="Primosome_PriB/ssb"/>
</dbReference>
<proteinExistence type="inferred from homology"/>
<reference evidence="5" key="1">
    <citation type="submission" date="2014-02" db="EMBL/GenBank/DDBJ databases">
        <title>Expanding our view of genomic diversity in Candidatus Accumulibacter clades.</title>
        <authorList>
            <person name="Skennerton C.T."/>
            <person name="Barr J.J."/>
            <person name="Slater F.R."/>
            <person name="Bond P.L."/>
            <person name="Tyson G.W."/>
        </authorList>
    </citation>
    <scope>NUCLEOTIDE SEQUENCE [LARGE SCALE GENOMIC DNA]</scope>
</reference>
<evidence type="ECO:0000256" key="3">
    <source>
        <dbReference type="PIRNR" id="PIRNR002070"/>
    </source>
</evidence>
<comment type="subunit">
    <text evidence="2">Homotetramer.</text>
</comment>
<dbReference type="EMBL" id="JEMY01000031">
    <property type="protein sequence ID" value="EXI87784.1"/>
    <property type="molecule type" value="Genomic_DNA"/>
</dbReference>